<dbReference type="PANTHER" id="PTHR44598">
    <property type="entry name" value="JUNCTIONAL ADHESION MOLECULE C"/>
    <property type="match status" value="1"/>
</dbReference>
<dbReference type="InterPro" id="IPR035986">
    <property type="entry name" value="PKD_dom_sf"/>
</dbReference>
<dbReference type="PANTHER" id="PTHR44598:SF2">
    <property type="entry name" value="JUNCTIONAL ADHESION MOLECULE C"/>
    <property type="match status" value="1"/>
</dbReference>
<dbReference type="CDD" id="cd00146">
    <property type="entry name" value="PKD"/>
    <property type="match status" value="4"/>
</dbReference>
<dbReference type="GO" id="GO:0044291">
    <property type="term" value="C:cell-cell contact zone"/>
    <property type="evidence" value="ECO:0007669"/>
    <property type="project" value="TreeGrafter"/>
</dbReference>
<gene>
    <name evidence="4" type="ordered locus">Palpr_0430</name>
</gene>
<dbReference type="Pfam" id="PF13585">
    <property type="entry name" value="CHU_C"/>
    <property type="match status" value="1"/>
</dbReference>
<dbReference type="EMBL" id="CP002345">
    <property type="protein sequence ID" value="ADQ78590.1"/>
    <property type="molecule type" value="Genomic_DNA"/>
</dbReference>
<dbReference type="GO" id="GO:0046982">
    <property type="term" value="F:protein heterodimerization activity"/>
    <property type="evidence" value="ECO:0007669"/>
    <property type="project" value="InterPro"/>
</dbReference>
<dbReference type="HOGENOM" id="CLU_229985_0_0_10"/>
<feature type="domain" description="Ig-like" evidence="3">
    <location>
        <begin position="709"/>
        <end position="800"/>
    </location>
</feature>
<dbReference type="Gene3D" id="2.60.40.10">
    <property type="entry name" value="Immunoglobulins"/>
    <property type="match status" value="8"/>
</dbReference>
<sequence length="2412" mass="250277">MKHFLGIILLILLQINNNGSFATNTKNSKVEISNSESFNVENALFQLAEDTVTKNFVKAAPSIMITCVNTSVTLTNTAIPGNSCSNLANYVWDFGDGFTVVSTQLTSPQSKTHTYSTPGLYHVTLKATNGCGTLTNSIDICVEPPPVPTFNLDVTQGCAPLTVNATNTTNTTAICSTPNYSWDVTYMPGNCGTTAAYTYLGGSGSSSASPTFQFTNPGIYTIKLAVTNFCGTYYNTQTVEVKQPPIVSINNIPDFCETATLNPTANVTSCSPLNALTYAWSFPGGSPSFSTNANPTNITYSSPGTYTVLLNVTNECGVSVTDSKTFTVKNAPKVTNSPLSQTVCSGFLTSQVNLTADIPGTTFSWTATASPGVSGFIPSGTTNTLPPQTLSTTGTTAGTVTYAITPFFNGCTGPTVNYVVTVNPAPVFTLQPLPSTVCLNGIPTNLSVAISPIADTPIYQWYASGVAIPGATNPVYTPSTSAVGTTSYYCIVSFSSGACADIQSNTVNVTVAPPPSISTQPTASQNICVGGSSSVLSVSYSGGAGTPTYQWYSNTSNSNVGGSAISGATGSSYSPPTFTVPGNYYYYAVVTLSGNNCGSATSDPARVTVVADPVITSQPISTQTVCQGSVPTTIGVTATGGTGSFNYQWYQNSTNSNVGGTLISGATNSTFTPPTTVTGTNYYYCEVSQSGLNCSVTSTTSEVVVNLQPSVVTQPVSSTICVGGTPAGLTVSTVNGVGTPTYQWYRNALNNTTSGTPIGGAVSANYNPSGAVVGTTYYYCVISYPSGGCNLVTSNTATVTVNSLPTISSHPTALQDICVGGTIGAPLSVGYTGGAGTATYQWFLNTSNSNVGGTSIAGATGSTYTPPAFTVVGSYYYYVEVTLSGSNCGSATSNPAQINVVADPTVTSQPLLTQTVCQTSIPTSISVTAAGGVGIFIYQWYQNTTNSNSGGTPIAGATGSTFAPSTAATGTTYYYCLISQTGLNCDVTSNTSEVIVNPAPTFSTQPLPQSVCIGGTLSPLSVSTTGGVGAPTYQWYSNTVNSTSGGTSIPTATNATYTPSSAVVGTTYYYCIASFAMGGCNTIISNTAEIIVASPLSINVHPTPLQDICVGGTIGTPLSVGYTGGAGTPSYQWYSNTVNSTIGGVAIAGATSSTYLPPVLSSVGHYYYYAIVTLSGSNCGFATSNVADVNVVADPIVSAQPLLTQTVCQGAIPTTMSVTATGGLGVFSYQWYQNTTNSNAGGTSITGATNSTYVPSTATAGTSYYYCFISQTGVNCAVTSNTSEVIVNPQPTFTSQPVSSTICVNGLPSQLSVATINGVGAPTYQWYSNTVNDNTTGTSIIGATSINYNPSGAAAGTTYYYCEVTFAAGCNVITSNTATVTVIPSPTIDVHPTPVQEICAGDAIGAPLTVSYINGVGTPSYQWYSNTVNSSVGGTAIAGATNVTYTPPPFPVSGNYYYYVEVTLSGNGCVPAISNVAQIIVDANPTLTPQLVPTQTVCINTIPQTLSITASGGLGAYTYQWYQNTVNSSTGGIAITGALSSTYVPSTASLGTLYYYCIVKSSLGANCDVTSDVATVTVNPEPTFTSQPVSSVVCVGGAPAPLSITYKDGAGTPSYQWYSNTINNNTTGTPIALATGSTYNPPSALAATTYYYCVITMAPGGCTTLVSNVAQVVVNPNPVITSFNTEICNGTAFSIIPQDVTDGIVPAGTTYTWSMPTISPAGSVSGASAQPIGQTGISQILTNNTTGIATVTYTVTPLSGACPGPAFNVVVTVDPTIVPTVTVQNISCFGIVDGSLTASIAGGIPPYSLSWTGPSGFTSNASTLTNLYAGNYTLTVTDSKSCQVTSTYTIVEPADIKITTDIQTDVTFFGADNAVIHITVTGGTPPYNYAWTKDGVAFATTEDLSNIGPGYYEVTVTDSHSCVPKHAFYDVTVPPELIVSLVSKVDLNCFGDNYGAITVDVVGGTPIQVSPGVFDYTYSWAGPNGFTSTSKNLTNLIAGAYVLNVTDNSGFSKQLTVVVTQPSPILVNFSSAPKLDCATKIVSEVTTAHVSGGVAPYNLLWSRGTVSGLNKEIMESSQAGPVTLQITDGNGCVVDTTFNLSIKPIGIDYKVLDCDKHSYQFNALVLDSLSAYTYNWDFGDGVTDVNKTVNHTFATTGNKTVQLKITSPACTINFSQVVTVETPPVLTLDRDPKICIGDSTIIHVSGAATYLWNDNSKSDSIMINRTGEYSVTGTSASGCTATLKFMVSNYNLYNYTIQTNKNEVSVTSPIVRFGSESYAGSQYIWDFGDGKTDHGNNLDHTFDITNEKTFNVTLKAIDPDGCTEYATKQIIVVNSSLYNTFTPNGDGIDDVFMKSWHIKVYNRNSVLIYDGIDGWDGTYKGKPVSNDTYFFVVYYASESGAKTNSGYVTVVR</sequence>
<dbReference type="GO" id="GO:0098636">
    <property type="term" value="C:protein complex involved in cell adhesion"/>
    <property type="evidence" value="ECO:0007669"/>
    <property type="project" value="TreeGrafter"/>
</dbReference>
<keyword evidence="5" id="KW-1185">Reference proteome</keyword>
<dbReference type="Proteomes" id="UP000008718">
    <property type="component" value="Chromosome"/>
</dbReference>
<organism evidence="4 5">
    <name type="scientific">Paludibacter propionicigenes (strain DSM 17365 / JCM 13257 / WB4)</name>
    <dbReference type="NCBI Taxonomy" id="694427"/>
    <lineage>
        <taxon>Bacteria</taxon>
        <taxon>Pseudomonadati</taxon>
        <taxon>Bacteroidota</taxon>
        <taxon>Bacteroidia</taxon>
        <taxon>Bacteroidales</taxon>
        <taxon>Paludibacteraceae</taxon>
        <taxon>Paludibacter</taxon>
    </lineage>
</organism>
<dbReference type="Pfam" id="PF13573">
    <property type="entry name" value="SprB"/>
    <property type="match status" value="2"/>
</dbReference>
<dbReference type="eggNOG" id="COG3291">
    <property type="taxonomic scope" value="Bacteria"/>
</dbReference>
<dbReference type="Pfam" id="PF00801">
    <property type="entry name" value="PKD"/>
    <property type="match status" value="1"/>
</dbReference>
<dbReference type="OrthoDB" id="993885at2"/>
<evidence type="ECO:0000259" key="2">
    <source>
        <dbReference type="PROSITE" id="PS50093"/>
    </source>
</evidence>
<feature type="chain" id="PRO_5003187502" evidence="1">
    <location>
        <begin position="23"/>
        <end position="2412"/>
    </location>
</feature>
<evidence type="ECO:0000313" key="5">
    <source>
        <dbReference type="Proteomes" id="UP000008718"/>
    </source>
</evidence>
<dbReference type="RefSeq" id="WP_013443959.1">
    <property type="nucleotide sequence ID" value="NC_014734.1"/>
</dbReference>
<feature type="domain" description="PKD" evidence="2">
    <location>
        <begin position="271"/>
        <end position="328"/>
    </location>
</feature>
<dbReference type="InterPro" id="IPR042974">
    <property type="entry name" value="JAM-C"/>
</dbReference>
<keyword evidence="1" id="KW-0732">Signal</keyword>
<reference key="1">
    <citation type="submission" date="2010-11" db="EMBL/GenBank/DDBJ databases">
        <title>The complete genome of Paludibacter propionicigenes DSM 17365.</title>
        <authorList>
            <consortium name="US DOE Joint Genome Institute (JGI-PGF)"/>
            <person name="Lucas S."/>
            <person name="Copeland A."/>
            <person name="Lapidus A."/>
            <person name="Bruce D."/>
            <person name="Goodwin L."/>
            <person name="Pitluck S."/>
            <person name="Kyrpides N."/>
            <person name="Mavromatis K."/>
            <person name="Ivanova N."/>
            <person name="Munk A.C."/>
            <person name="Brettin T."/>
            <person name="Detter J.C."/>
            <person name="Han C."/>
            <person name="Tapia R."/>
            <person name="Land M."/>
            <person name="Hauser L."/>
            <person name="Markowitz V."/>
            <person name="Cheng J.-F."/>
            <person name="Hugenholtz P."/>
            <person name="Woyke T."/>
            <person name="Wu D."/>
            <person name="Gronow S."/>
            <person name="Wellnitz S."/>
            <person name="Brambilla E."/>
            <person name="Klenk H.-P."/>
            <person name="Eisen J.A."/>
        </authorList>
    </citation>
    <scope>NUCLEOTIDE SEQUENCE</scope>
    <source>
        <strain>WB4</strain>
    </source>
</reference>
<dbReference type="GO" id="GO:0005178">
    <property type="term" value="F:integrin binding"/>
    <property type="evidence" value="ECO:0007669"/>
    <property type="project" value="TreeGrafter"/>
</dbReference>
<feature type="signal peptide" evidence="1">
    <location>
        <begin position="1"/>
        <end position="22"/>
    </location>
</feature>
<dbReference type="InterPro" id="IPR000601">
    <property type="entry name" value="PKD_dom"/>
</dbReference>
<feature type="domain" description="PKD" evidence="2">
    <location>
        <begin position="60"/>
        <end position="149"/>
    </location>
</feature>
<dbReference type="GO" id="GO:0016477">
    <property type="term" value="P:cell migration"/>
    <property type="evidence" value="ECO:0007669"/>
    <property type="project" value="TreeGrafter"/>
</dbReference>
<dbReference type="InterPro" id="IPR007110">
    <property type="entry name" value="Ig-like_dom"/>
</dbReference>
<feature type="domain" description="PKD" evidence="2">
    <location>
        <begin position="2283"/>
        <end position="2314"/>
    </location>
</feature>
<accession>E4T1J6</accession>
<dbReference type="InterPro" id="IPR022409">
    <property type="entry name" value="PKD/Chitinase_dom"/>
</dbReference>
<proteinExistence type="predicted"/>
<feature type="domain" description="PKD" evidence="2">
    <location>
        <begin position="183"/>
        <end position="241"/>
    </location>
</feature>
<protein>
    <submittedName>
        <fullName evidence="4">PKD domain containing protein</fullName>
    </submittedName>
</protein>
<dbReference type="SMART" id="SM00089">
    <property type="entry name" value="PKD"/>
    <property type="match status" value="6"/>
</dbReference>
<feature type="domain" description="PKD" evidence="2">
    <location>
        <begin position="2130"/>
        <end position="2187"/>
    </location>
</feature>
<dbReference type="Pfam" id="PF19406">
    <property type="entry name" value="PKD_5"/>
    <property type="match status" value="2"/>
</dbReference>
<name>E4T1J6_PALPW</name>
<dbReference type="SUPFAM" id="SSF49299">
    <property type="entry name" value="PKD domain"/>
    <property type="match status" value="4"/>
</dbReference>
<dbReference type="GO" id="GO:0042803">
    <property type="term" value="F:protein homodimerization activity"/>
    <property type="evidence" value="ECO:0007669"/>
    <property type="project" value="InterPro"/>
</dbReference>
<dbReference type="InterPro" id="IPR013783">
    <property type="entry name" value="Ig-like_fold"/>
</dbReference>
<evidence type="ECO:0000256" key="1">
    <source>
        <dbReference type="SAM" id="SignalP"/>
    </source>
</evidence>
<evidence type="ECO:0000313" key="4">
    <source>
        <dbReference type="EMBL" id="ADQ78590.1"/>
    </source>
</evidence>
<reference evidence="4 5" key="2">
    <citation type="journal article" date="2011" name="Stand. Genomic Sci.">
        <title>Complete genome sequence of Paludibacter propionicigenes type strain (WB4).</title>
        <authorList>
            <person name="Gronow S."/>
            <person name="Munk C."/>
            <person name="Lapidus A."/>
            <person name="Nolan M."/>
            <person name="Lucas S."/>
            <person name="Hammon N."/>
            <person name="Deshpande S."/>
            <person name="Cheng J.F."/>
            <person name="Tapia R."/>
            <person name="Han C."/>
            <person name="Goodwin L."/>
            <person name="Pitluck S."/>
            <person name="Liolios K."/>
            <person name="Ivanova N."/>
            <person name="Mavromatis K."/>
            <person name="Mikhailova N."/>
            <person name="Pati A."/>
            <person name="Chen A."/>
            <person name="Palaniappan K."/>
            <person name="Land M."/>
            <person name="Hauser L."/>
            <person name="Chang Y.J."/>
            <person name="Jeffries C.D."/>
            <person name="Brambilla E."/>
            <person name="Rohde M."/>
            <person name="Goker M."/>
            <person name="Detter J.C."/>
            <person name="Woyke T."/>
            <person name="Bristow J."/>
            <person name="Eisen J.A."/>
            <person name="Markowitz V."/>
            <person name="Hugenholtz P."/>
            <person name="Kyrpides N.C."/>
            <person name="Klenk H.P."/>
        </authorList>
    </citation>
    <scope>NUCLEOTIDE SEQUENCE [LARGE SCALE GENOMIC DNA]</scope>
    <source>
        <strain evidence="5">DSM 17365 / JCM 13257 / WB4</strain>
    </source>
</reference>
<feature type="domain" description="Ig-like" evidence="3">
    <location>
        <begin position="613"/>
        <end position="706"/>
    </location>
</feature>
<dbReference type="GO" id="GO:0005886">
    <property type="term" value="C:plasma membrane"/>
    <property type="evidence" value="ECO:0007669"/>
    <property type="project" value="TreeGrafter"/>
</dbReference>
<dbReference type="InterPro" id="IPR025667">
    <property type="entry name" value="SprB_repeat"/>
</dbReference>
<dbReference type="PROSITE" id="PS50093">
    <property type="entry name" value="PKD"/>
    <property type="match status" value="5"/>
</dbReference>
<dbReference type="KEGG" id="ppn:Palpr_0430"/>
<dbReference type="Pfam" id="PF18911">
    <property type="entry name" value="PKD_4"/>
    <property type="match status" value="3"/>
</dbReference>
<dbReference type="InterPro" id="IPR045828">
    <property type="entry name" value="PKD_Bacteroidetes"/>
</dbReference>
<dbReference type="Gene3D" id="2.60.40.2700">
    <property type="match status" value="12"/>
</dbReference>
<dbReference type="STRING" id="694427.Palpr_0430"/>
<feature type="domain" description="Ig-like" evidence="3">
    <location>
        <begin position="1195"/>
        <end position="1288"/>
    </location>
</feature>
<dbReference type="GO" id="GO:0098632">
    <property type="term" value="F:cell-cell adhesion mediator activity"/>
    <property type="evidence" value="ECO:0007669"/>
    <property type="project" value="TreeGrafter"/>
</dbReference>
<evidence type="ECO:0000259" key="3">
    <source>
        <dbReference type="PROSITE" id="PS50835"/>
    </source>
</evidence>
<dbReference type="PROSITE" id="PS50835">
    <property type="entry name" value="IG_LIKE"/>
    <property type="match status" value="3"/>
</dbReference>